<comment type="caution">
    <text evidence="1">The sequence shown here is derived from an EMBL/GenBank/DDBJ whole genome shotgun (WGS) entry which is preliminary data.</text>
</comment>
<evidence type="ECO:0000313" key="2">
    <source>
        <dbReference type="Proteomes" id="UP001234297"/>
    </source>
</evidence>
<keyword evidence="2" id="KW-1185">Reference proteome</keyword>
<dbReference type="Proteomes" id="UP001234297">
    <property type="component" value="Chromosome 12"/>
</dbReference>
<evidence type="ECO:0000313" key="1">
    <source>
        <dbReference type="EMBL" id="KAJ8616641.1"/>
    </source>
</evidence>
<dbReference type="EMBL" id="CM056820">
    <property type="protein sequence ID" value="KAJ8616641.1"/>
    <property type="molecule type" value="Genomic_DNA"/>
</dbReference>
<name>A0ACC2K6M6_PERAE</name>
<protein>
    <submittedName>
        <fullName evidence="1">Uncharacterized protein</fullName>
    </submittedName>
</protein>
<sequence>MSKKRRDSVRVRVITTEFVRTDAANFKSVVQSLTGRDSTVTATIAETGESSNISRKKVKCKEACNEEEVSCLFMAPPNLPRSEELEKVSLELPSFDDFHGFWGD</sequence>
<accession>A0ACC2K6M6</accession>
<gene>
    <name evidence="1" type="ORF">MRB53_036013</name>
</gene>
<proteinExistence type="predicted"/>
<reference evidence="1 2" key="1">
    <citation type="journal article" date="2022" name="Hortic Res">
        <title>A haplotype resolved chromosomal level avocado genome allows analysis of novel avocado genes.</title>
        <authorList>
            <person name="Nath O."/>
            <person name="Fletcher S.J."/>
            <person name="Hayward A."/>
            <person name="Shaw L.M."/>
            <person name="Masouleh A.K."/>
            <person name="Furtado A."/>
            <person name="Henry R.J."/>
            <person name="Mitter N."/>
        </authorList>
    </citation>
    <scope>NUCLEOTIDE SEQUENCE [LARGE SCALE GENOMIC DNA]</scope>
    <source>
        <strain evidence="2">cv. Hass</strain>
    </source>
</reference>
<organism evidence="1 2">
    <name type="scientific">Persea americana</name>
    <name type="common">Avocado</name>
    <dbReference type="NCBI Taxonomy" id="3435"/>
    <lineage>
        <taxon>Eukaryota</taxon>
        <taxon>Viridiplantae</taxon>
        <taxon>Streptophyta</taxon>
        <taxon>Embryophyta</taxon>
        <taxon>Tracheophyta</taxon>
        <taxon>Spermatophyta</taxon>
        <taxon>Magnoliopsida</taxon>
        <taxon>Magnoliidae</taxon>
        <taxon>Laurales</taxon>
        <taxon>Lauraceae</taxon>
        <taxon>Persea</taxon>
    </lineage>
</organism>